<dbReference type="eggNOG" id="ENOG50345C7">
    <property type="taxonomic scope" value="Bacteria"/>
</dbReference>
<comment type="caution">
    <text evidence="1">The sequence shown here is derived from an EMBL/GenBank/DDBJ whole genome shotgun (WGS) entry which is preliminary data.</text>
</comment>
<dbReference type="STRING" id="1217705.F900_02102"/>
<dbReference type="HOGENOM" id="CLU_2257638_0_0_6"/>
<accession>N9N4B9</accession>
<dbReference type="EMBL" id="APRP01000022">
    <property type="protein sequence ID" value="ENX00431.1"/>
    <property type="molecule type" value="Genomic_DNA"/>
</dbReference>
<proteinExistence type="predicted"/>
<evidence type="ECO:0000313" key="2">
    <source>
        <dbReference type="Proteomes" id="UP000013248"/>
    </source>
</evidence>
<gene>
    <name evidence="1" type="ORF">F900_02102</name>
</gene>
<organism evidence="1 2">
    <name type="scientific">Acinetobacter modestus</name>
    <dbReference type="NCBI Taxonomy" id="1776740"/>
    <lineage>
        <taxon>Bacteria</taxon>
        <taxon>Pseudomonadati</taxon>
        <taxon>Pseudomonadota</taxon>
        <taxon>Gammaproteobacteria</taxon>
        <taxon>Moraxellales</taxon>
        <taxon>Moraxellaceae</taxon>
        <taxon>Acinetobacter</taxon>
    </lineage>
</organism>
<reference evidence="1 2" key="1">
    <citation type="submission" date="2013-02" db="EMBL/GenBank/DDBJ databases">
        <title>The Genome Sequence of Acinetobacter sp. ANC 3862.</title>
        <authorList>
            <consortium name="The Broad Institute Genome Sequencing Platform"/>
            <consortium name="The Broad Institute Genome Sequencing Center for Infectious Disease"/>
            <person name="Cerqueira G."/>
            <person name="Feldgarden M."/>
            <person name="Courvalin P."/>
            <person name="Perichon B."/>
            <person name="Grillot-Courvalin C."/>
            <person name="Clermont D."/>
            <person name="Rocha E."/>
            <person name="Yoon E.-J."/>
            <person name="Nemec A."/>
            <person name="Walker B."/>
            <person name="Young S.K."/>
            <person name="Zeng Q."/>
            <person name="Gargeya S."/>
            <person name="Fitzgerald M."/>
            <person name="Haas B."/>
            <person name="Abouelleil A."/>
            <person name="Alvarado L."/>
            <person name="Arachchi H.M."/>
            <person name="Berlin A.M."/>
            <person name="Chapman S.B."/>
            <person name="Dewar J."/>
            <person name="Goldberg J."/>
            <person name="Griggs A."/>
            <person name="Gujja S."/>
            <person name="Hansen M."/>
            <person name="Howarth C."/>
            <person name="Imamovic A."/>
            <person name="Larimer J."/>
            <person name="McCowan C."/>
            <person name="Murphy C."/>
            <person name="Neiman D."/>
            <person name="Pearson M."/>
            <person name="Priest M."/>
            <person name="Roberts A."/>
            <person name="Saif S."/>
            <person name="Shea T."/>
            <person name="Sisk P."/>
            <person name="Sykes S."/>
            <person name="Wortman J."/>
            <person name="Nusbaum C."/>
            <person name="Birren B."/>
        </authorList>
    </citation>
    <scope>NUCLEOTIDE SEQUENCE [LARGE SCALE GENOMIC DNA]</scope>
    <source>
        <strain evidence="1 2">ANC 3862</strain>
    </source>
</reference>
<dbReference type="RefSeq" id="WP_005217336.1">
    <property type="nucleotide sequence ID" value="NZ_KB850089.1"/>
</dbReference>
<protein>
    <submittedName>
        <fullName evidence="1">Uncharacterized protein</fullName>
    </submittedName>
</protein>
<evidence type="ECO:0000313" key="1">
    <source>
        <dbReference type="EMBL" id="ENX00431.1"/>
    </source>
</evidence>
<sequence>MRPCSRTVKHSGNLLQDIGFGLNNTLANIRGTTKKLGAQYKDAMVLLYSKSNLHPVSVQKPDEKGNYAFLGLNNTTRFFIVAFDINRQYNAVIQDNVGAK</sequence>
<name>N9N4B9_9GAMM</name>
<dbReference type="AlphaFoldDB" id="N9N4B9"/>
<dbReference type="Proteomes" id="UP000013248">
    <property type="component" value="Unassembled WGS sequence"/>
</dbReference>